<dbReference type="EMBL" id="FNXE01000033">
    <property type="protein sequence ID" value="SEH93200.1"/>
    <property type="molecule type" value="Genomic_DNA"/>
</dbReference>
<sequence length="116" mass="13049">MNIRKIVSMFFLLLAVATVNAQTKESGKAEIKVSIECDHCKACETCGLNFKEHMLKIKGVKMYELNEENKTITVYYNTKKTNLQTIKTAISKMGFDADDVKADPQAYEKLDACCKA</sequence>
<evidence type="ECO:0000259" key="2">
    <source>
        <dbReference type="PROSITE" id="PS50846"/>
    </source>
</evidence>
<dbReference type="OrthoDB" id="5513217at2"/>
<dbReference type="InterPro" id="IPR036163">
    <property type="entry name" value="HMA_dom_sf"/>
</dbReference>
<protein>
    <submittedName>
        <fullName evidence="3">Heavy-metal-associated domain-containing protein</fullName>
    </submittedName>
</protein>
<feature type="signal peptide" evidence="1">
    <location>
        <begin position="1"/>
        <end position="21"/>
    </location>
</feature>
<keyword evidence="1" id="KW-0732">Signal</keyword>
<dbReference type="PROSITE" id="PS50846">
    <property type="entry name" value="HMA_2"/>
    <property type="match status" value="1"/>
</dbReference>
<evidence type="ECO:0000313" key="3">
    <source>
        <dbReference type="EMBL" id="SEH93200.1"/>
    </source>
</evidence>
<dbReference type="InterPro" id="IPR006121">
    <property type="entry name" value="HMA_dom"/>
</dbReference>
<evidence type="ECO:0000313" key="4">
    <source>
        <dbReference type="Proteomes" id="UP000199634"/>
    </source>
</evidence>
<dbReference type="STRING" id="1159016.SAMN02927937_02206"/>
<organism evidence="3 4">
    <name type="scientific">Paenimyroides marinum</name>
    <dbReference type="NCBI Taxonomy" id="1159016"/>
    <lineage>
        <taxon>Bacteria</taxon>
        <taxon>Pseudomonadati</taxon>
        <taxon>Bacteroidota</taxon>
        <taxon>Flavobacteriia</taxon>
        <taxon>Flavobacteriales</taxon>
        <taxon>Flavobacteriaceae</taxon>
        <taxon>Paenimyroides</taxon>
    </lineage>
</organism>
<proteinExistence type="predicted"/>
<dbReference type="RefSeq" id="WP_091100590.1">
    <property type="nucleotide sequence ID" value="NZ_FNXE01000033.1"/>
</dbReference>
<dbReference type="Pfam" id="PF00403">
    <property type="entry name" value="HMA"/>
    <property type="match status" value="1"/>
</dbReference>
<gene>
    <name evidence="3" type="ORF">SAMN02927937_02206</name>
</gene>
<accession>A0A1H6M757</accession>
<dbReference type="Proteomes" id="UP000199634">
    <property type="component" value="Unassembled WGS sequence"/>
</dbReference>
<dbReference type="Gene3D" id="3.30.70.100">
    <property type="match status" value="1"/>
</dbReference>
<name>A0A1H6M757_9FLAO</name>
<feature type="chain" id="PRO_5011587658" evidence="1">
    <location>
        <begin position="22"/>
        <end position="116"/>
    </location>
</feature>
<dbReference type="SUPFAM" id="SSF55008">
    <property type="entry name" value="HMA, heavy metal-associated domain"/>
    <property type="match status" value="1"/>
</dbReference>
<evidence type="ECO:0000256" key="1">
    <source>
        <dbReference type="SAM" id="SignalP"/>
    </source>
</evidence>
<feature type="domain" description="HMA" evidence="2">
    <location>
        <begin position="26"/>
        <end position="98"/>
    </location>
</feature>
<reference evidence="3 4" key="1">
    <citation type="submission" date="2016-10" db="EMBL/GenBank/DDBJ databases">
        <authorList>
            <person name="de Groot N.N."/>
        </authorList>
    </citation>
    <scope>NUCLEOTIDE SEQUENCE [LARGE SCALE GENOMIC DNA]</scope>
    <source>
        <strain evidence="3 4">CGMCC 1.10825</strain>
    </source>
</reference>
<dbReference type="AlphaFoldDB" id="A0A1H6M757"/>
<keyword evidence="4" id="KW-1185">Reference proteome</keyword>
<dbReference type="GO" id="GO:0046872">
    <property type="term" value="F:metal ion binding"/>
    <property type="evidence" value="ECO:0007669"/>
    <property type="project" value="InterPro"/>
</dbReference>